<dbReference type="EMBL" id="PFBD01000016">
    <property type="protein sequence ID" value="PIR87201.1"/>
    <property type="molecule type" value="Genomic_DNA"/>
</dbReference>
<evidence type="ECO:0000313" key="2">
    <source>
        <dbReference type="Proteomes" id="UP000229526"/>
    </source>
</evidence>
<dbReference type="PANTHER" id="PTHR39189">
    <property type="entry name" value="UPF0173 METAL-DEPENDENT HYDROLASE YTKL"/>
    <property type="match status" value="1"/>
</dbReference>
<dbReference type="SUPFAM" id="SSF56281">
    <property type="entry name" value="Metallo-hydrolase/oxidoreductase"/>
    <property type="match status" value="1"/>
</dbReference>
<dbReference type="AlphaFoldDB" id="A0A2H0ULD4"/>
<organism evidence="1 2">
    <name type="scientific">Candidatus Harrisonbacteria bacterium CG10_big_fil_rev_8_21_14_0_10_49_15</name>
    <dbReference type="NCBI Taxonomy" id="1974587"/>
    <lineage>
        <taxon>Bacteria</taxon>
        <taxon>Candidatus Harrisoniibacteriota</taxon>
    </lineage>
</organism>
<feature type="non-terminal residue" evidence="1">
    <location>
        <position position="1"/>
    </location>
</feature>
<protein>
    <recommendedName>
        <fullName evidence="3">Zn-dependent hydrolase</fullName>
    </recommendedName>
</protein>
<evidence type="ECO:0000313" key="1">
    <source>
        <dbReference type="EMBL" id="PIR87201.1"/>
    </source>
</evidence>
<dbReference type="PANTHER" id="PTHR39189:SF1">
    <property type="entry name" value="UPF0173 METAL-DEPENDENT HYDROLASE YTKL"/>
    <property type="match status" value="1"/>
</dbReference>
<proteinExistence type="predicted"/>
<evidence type="ECO:0008006" key="3">
    <source>
        <dbReference type="Google" id="ProtNLM"/>
    </source>
</evidence>
<sequence>NFMVINFYGEGCFKISEGPLTVMVDPYESSTGLTPPRFKSDIVIKTLLPTPTPETIKPISFDDGETNVISGPGEFEVKSVIIKGWPLQADSSEKELKSIFRVQVGDMTLGLLGHISKFAGSELFEELGDIDILIIPGGNAPYISQSDAAKVIRQIEPRLVIPSFFAVKGLKRKASDVKDFLKELGHSDEKPQEKLTLKKKDLDPEKMQVVVLAP</sequence>
<name>A0A2H0ULD4_9BACT</name>
<reference evidence="2" key="1">
    <citation type="submission" date="2017-09" db="EMBL/GenBank/DDBJ databases">
        <title>Depth-based differentiation of microbial function through sediment-hosted aquifers and enrichment of novel symbionts in the deep terrestrial subsurface.</title>
        <authorList>
            <person name="Probst A.J."/>
            <person name="Ladd B."/>
            <person name="Jarett J.K."/>
            <person name="Geller-Mcgrath D.E."/>
            <person name="Sieber C.M.K."/>
            <person name="Emerson J.B."/>
            <person name="Anantharaman K."/>
            <person name="Thomas B.C."/>
            <person name="Malmstrom R."/>
            <person name="Stieglmeier M."/>
            <person name="Klingl A."/>
            <person name="Woyke T."/>
            <person name="Ryan C.M."/>
            <person name="Banfield J.F."/>
        </authorList>
    </citation>
    <scope>NUCLEOTIDE SEQUENCE [LARGE SCALE GENOMIC DNA]</scope>
</reference>
<accession>A0A2H0ULD4</accession>
<dbReference type="InterPro" id="IPR036866">
    <property type="entry name" value="RibonucZ/Hydroxyglut_hydro"/>
</dbReference>
<gene>
    <name evidence="1" type="ORF">COU11_01685</name>
</gene>
<dbReference type="Proteomes" id="UP000229526">
    <property type="component" value="Unassembled WGS sequence"/>
</dbReference>
<comment type="caution">
    <text evidence="1">The sequence shown here is derived from an EMBL/GenBank/DDBJ whole genome shotgun (WGS) entry which is preliminary data.</text>
</comment>
<dbReference type="Pfam" id="PF13483">
    <property type="entry name" value="Lactamase_B_3"/>
    <property type="match status" value="1"/>
</dbReference>
<dbReference type="Gene3D" id="3.60.15.10">
    <property type="entry name" value="Ribonuclease Z/Hydroxyacylglutathione hydrolase-like"/>
    <property type="match status" value="1"/>
</dbReference>